<evidence type="ECO:0008006" key="2">
    <source>
        <dbReference type="Google" id="ProtNLM"/>
    </source>
</evidence>
<accession>A0AB39R6Q0</accession>
<reference evidence="1" key="1">
    <citation type="submission" date="2024-07" db="EMBL/GenBank/DDBJ databases">
        <authorList>
            <person name="Yu S.T."/>
        </authorList>
    </citation>
    <scope>NUCLEOTIDE SEQUENCE</scope>
    <source>
        <strain evidence="1">R41</strain>
    </source>
</reference>
<proteinExistence type="predicted"/>
<sequence>MPDGDVLMNVVSLADQWGTRYWEQGKTVWAERTSQAPKEAPT</sequence>
<name>A0AB39R6Q0_9ACTN</name>
<dbReference type="EMBL" id="CP163443">
    <property type="protein sequence ID" value="XDQ51747.1"/>
    <property type="molecule type" value="Genomic_DNA"/>
</dbReference>
<organism evidence="1">
    <name type="scientific">Streptomyces sp. R41</name>
    <dbReference type="NCBI Taxonomy" id="3238632"/>
    <lineage>
        <taxon>Bacteria</taxon>
        <taxon>Bacillati</taxon>
        <taxon>Actinomycetota</taxon>
        <taxon>Actinomycetes</taxon>
        <taxon>Kitasatosporales</taxon>
        <taxon>Streptomycetaceae</taxon>
        <taxon>Streptomyces</taxon>
    </lineage>
</organism>
<dbReference type="AlphaFoldDB" id="A0AB39R6Q0"/>
<dbReference type="RefSeq" id="WP_369245066.1">
    <property type="nucleotide sequence ID" value="NZ_CP163443.1"/>
</dbReference>
<protein>
    <recommendedName>
        <fullName evidence="2">HTH hxlR-type domain-containing protein</fullName>
    </recommendedName>
</protein>
<gene>
    <name evidence="1" type="ORF">AB5J53_08855</name>
</gene>
<evidence type="ECO:0000313" key="1">
    <source>
        <dbReference type="EMBL" id="XDQ51747.1"/>
    </source>
</evidence>